<evidence type="ECO:0000313" key="3">
    <source>
        <dbReference type="Proteomes" id="UP000256977"/>
    </source>
</evidence>
<evidence type="ECO:0000313" key="2">
    <source>
        <dbReference type="EMBL" id="RED85015.1"/>
    </source>
</evidence>
<dbReference type="Proteomes" id="UP000256977">
    <property type="component" value="Unassembled WGS sequence"/>
</dbReference>
<dbReference type="OrthoDB" id="9780180at2"/>
<sequence>MAYTYNTIPPVPAKDIDAVGVNLQIVAHSKADPEAVSKLLEVMYSPTVINRINQKVEEKNITTAATYPISKGTIAFLKRNDSFLSKDMVDLLANGLGLLVTVGSFLIFALRWLKGSKLDDLEIQGYIVKVSAIEKEIGEMEQTGSFNLTDLSQLAFKLTTLKSEVLGKNNRITLKDPALMDTFLSSVADTRNYVMILMERTRTDLK</sequence>
<dbReference type="RefSeq" id="WP_116060035.1">
    <property type="nucleotide sequence ID" value="NZ_QRDZ01000005.1"/>
</dbReference>
<comment type="caution">
    <text evidence="2">The sequence shown here is derived from an EMBL/GenBank/DDBJ whole genome shotgun (WGS) entry which is preliminary data.</text>
</comment>
<proteinExistence type="predicted"/>
<keyword evidence="1" id="KW-0472">Membrane</keyword>
<dbReference type="EMBL" id="QRDZ01000005">
    <property type="protein sequence ID" value="RED85015.1"/>
    <property type="molecule type" value="Genomic_DNA"/>
</dbReference>
<protein>
    <submittedName>
        <fullName evidence="2">Uncharacterized protein</fullName>
    </submittedName>
</protein>
<feature type="transmembrane region" description="Helical" evidence="1">
    <location>
        <begin position="91"/>
        <end position="113"/>
    </location>
</feature>
<keyword evidence="3" id="KW-1185">Reference proteome</keyword>
<accession>A0A3D9KET5</accession>
<name>A0A3D9KET5_9BACL</name>
<organism evidence="2 3">
    <name type="scientific">Cohnella phaseoli</name>
    <dbReference type="NCBI Taxonomy" id="456490"/>
    <lineage>
        <taxon>Bacteria</taxon>
        <taxon>Bacillati</taxon>
        <taxon>Bacillota</taxon>
        <taxon>Bacilli</taxon>
        <taxon>Bacillales</taxon>
        <taxon>Paenibacillaceae</taxon>
        <taxon>Cohnella</taxon>
    </lineage>
</organism>
<gene>
    <name evidence="2" type="ORF">DFP98_10519</name>
</gene>
<keyword evidence="1" id="KW-0812">Transmembrane</keyword>
<dbReference type="AlphaFoldDB" id="A0A3D9KET5"/>
<reference evidence="2 3" key="1">
    <citation type="submission" date="2018-07" db="EMBL/GenBank/DDBJ databases">
        <title>Genomic Encyclopedia of Type Strains, Phase III (KMG-III): the genomes of soil and plant-associated and newly described type strains.</title>
        <authorList>
            <person name="Whitman W."/>
        </authorList>
    </citation>
    <scope>NUCLEOTIDE SEQUENCE [LARGE SCALE GENOMIC DNA]</scope>
    <source>
        <strain evidence="2 3">CECT 7287</strain>
    </source>
</reference>
<keyword evidence="1" id="KW-1133">Transmembrane helix</keyword>
<evidence type="ECO:0000256" key="1">
    <source>
        <dbReference type="SAM" id="Phobius"/>
    </source>
</evidence>